<evidence type="ECO:0000256" key="1">
    <source>
        <dbReference type="ARBA" id="ARBA00022553"/>
    </source>
</evidence>
<feature type="binding site" evidence="8">
    <location>
        <position position="588"/>
    </location>
    <ligand>
        <name>ATP</name>
        <dbReference type="ChEBI" id="CHEBI:30616"/>
    </ligand>
</feature>
<name>G4Q6E8_ACIIR</name>
<dbReference type="EMBL" id="CP003058">
    <property type="protein sequence ID" value="AEQ23438.1"/>
    <property type="molecule type" value="Genomic_DNA"/>
</dbReference>
<dbReference type="HAMAP" id="MF_00347">
    <property type="entry name" value="Polyphosphate_kinase"/>
    <property type="match status" value="1"/>
</dbReference>
<proteinExistence type="inferred from homology"/>
<evidence type="ECO:0000256" key="9">
    <source>
        <dbReference type="RuleBase" id="RU003800"/>
    </source>
</evidence>
<feature type="binding site" evidence="8">
    <location>
        <position position="464"/>
    </location>
    <ligand>
        <name>ATP</name>
        <dbReference type="ChEBI" id="CHEBI:30616"/>
    </ligand>
</feature>
<keyword evidence="7 8" id="KW-0460">Magnesium</keyword>
<evidence type="ECO:0000256" key="7">
    <source>
        <dbReference type="ARBA" id="ARBA00022842"/>
    </source>
</evidence>
<dbReference type="eggNOG" id="COG0855">
    <property type="taxonomic scope" value="Bacteria"/>
</dbReference>
<dbReference type="GO" id="GO:0008976">
    <property type="term" value="F:polyphosphate kinase activity"/>
    <property type="evidence" value="ECO:0007669"/>
    <property type="project" value="UniProtKB-UniRule"/>
</dbReference>
<keyword evidence="6 8" id="KW-0067">ATP-binding</keyword>
<evidence type="ECO:0000256" key="3">
    <source>
        <dbReference type="ARBA" id="ARBA00022723"/>
    </source>
</evidence>
<dbReference type="CDD" id="cd09168">
    <property type="entry name" value="PLDc_PaPPK1_C2_like"/>
    <property type="match status" value="1"/>
</dbReference>
<feature type="domain" description="Polyphosphate kinase C-terminal" evidence="13">
    <location>
        <begin position="328"/>
        <end position="492"/>
    </location>
</feature>
<dbReference type="Pfam" id="PF17941">
    <property type="entry name" value="PP_kinase_C_1"/>
    <property type="match status" value="1"/>
</dbReference>
<comment type="cofactor">
    <cofactor evidence="8">
        <name>Mg(2+)</name>
        <dbReference type="ChEBI" id="CHEBI:18420"/>
    </cofactor>
</comment>
<dbReference type="Proteomes" id="UP000007093">
    <property type="component" value="Chromosome"/>
</dbReference>
<keyword evidence="2 8" id="KW-0808">Transferase</keyword>
<dbReference type="NCBIfam" id="TIGR03705">
    <property type="entry name" value="poly_P_kin"/>
    <property type="match status" value="1"/>
</dbReference>
<comment type="function">
    <text evidence="8 9">Catalyzes the reversible transfer of the terminal phosphate of ATP to form a long-chain polyphosphate (polyP).</text>
</comment>
<keyword evidence="4 8" id="KW-0547">Nucleotide-binding</keyword>
<feature type="active site" description="Phosphohistidine intermediate" evidence="8">
    <location>
        <position position="431"/>
    </location>
</feature>
<gene>
    <name evidence="8 14" type="primary">ppk</name>
    <name evidence="14" type="ordered locus">Acin_2243</name>
</gene>
<dbReference type="InterPro" id="IPR025198">
    <property type="entry name" value="PPK_N_dom"/>
</dbReference>
<evidence type="ECO:0000259" key="10">
    <source>
        <dbReference type="Pfam" id="PF02503"/>
    </source>
</evidence>
<dbReference type="GO" id="GO:0005524">
    <property type="term" value="F:ATP binding"/>
    <property type="evidence" value="ECO:0007669"/>
    <property type="project" value="UniProtKB-KW"/>
</dbReference>
<dbReference type="AlphaFoldDB" id="G4Q6E8"/>
<organism evidence="14 15">
    <name type="scientific">Acidaminococcus intestini (strain RyC-MR95)</name>
    <dbReference type="NCBI Taxonomy" id="568816"/>
    <lineage>
        <taxon>Bacteria</taxon>
        <taxon>Bacillati</taxon>
        <taxon>Bacillota</taxon>
        <taxon>Negativicutes</taxon>
        <taxon>Acidaminococcales</taxon>
        <taxon>Acidaminococcaceae</taxon>
        <taxon>Acidaminococcus</taxon>
    </lineage>
</organism>
<dbReference type="InterPro" id="IPR025200">
    <property type="entry name" value="PPK_C_dom2"/>
</dbReference>
<reference evidence="14 15" key="1">
    <citation type="journal article" date="2011" name="J. Bacteriol.">
        <title>Complete genome sequence of Acidaminococcus intestini RYC-MR95, a Gram-negative bacterium from the phylum Firmicutes.</title>
        <authorList>
            <person name="D'Auria G."/>
            <person name="Galan J.C."/>
            <person name="Rodriguez-Alcayna M."/>
            <person name="Moya A."/>
            <person name="Baquero F."/>
            <person name="Latorre A."/>
        </authorList>
    </citation>
    <scope>NUCLEOTIDE SEQUENCE [LARGE SCALE GENOMIC DNA]</scope>
    <source>
        <strain evidence="14 15">RyC-MR95</strain>
    </source>
</reference>
<feature type="domain" description="Polyphosphate kinase N-terminal" evidence="11">
    <location>
        <begin position="9"/>
        <end position="113"/>
    </location>
</feature>
<dbReference type="CDD" id="cd09165">
    <property type="entry name" value="PLDc_PaPPK1_C1_like"/>
    <property type="match status" value="1"/>
</dbReference>
<dbReference type="InParanoid" id="G4Q6E8"/>
<dbReference type="GeneID" id="92879424"/>
<evidence type="ECO:0000256" key="2">
    <source>
        <dbReference type="ARBA" id="ARBA00022679"/>
    </source>
</evidence>
<dbReference type="SUPFAM" id="SSF56024">
    <property type="entry name" value="Phospholipase D/nuclease"/>
    <property type="match status" value="2"/>
</dbReference>
<dbReference type="PANTHER" id="PTHR30218:SF0">
    <property type="entry name" value="POLYPHOSPHATE KINASE"/>
    <property type="match status" value="1"/>
</dbReference>
<dbReference type="Pfam" id="PF02503">
    <property type="entry name" value="PP_kinase"/>
    <property type="match status" value="1"/>
</dbReference>
<dbReference type="GO" id="GO:0006799">
    <property type="term" value="P:polyphosphate biosynthetic process"/>
    <property type="evidence" value="ECO:0007669"/>
    <property type="project" value="UniProtKB-UniRule"/>
</dbReference>
<evidence type="ECO:0000256" key="5">
    <source>
        <dbReference type="ARBA" id="ARBA00022777"/>
    </source>
</evidence>
<evidence type="ECO:0000259" key="11">
    <source>
        <dbReference type="Pfam" id="PF13089"/>
    </source>
</evidence>
<keyword evidence="15" id="KW-1185">Reference proteome</keyword>
<dbReference type="FunFam" id="3.30.870.10:FF:000001">
    <property type="entry name" value="Polyphosphate kinase"/>
    <property type="match status" value="1"/>
</dbReference>
<dbReference type="Pfam" id="PF13089">
    <property type="entry name" value="PP_kinase_N"/>
    <property type="match status" value="1"/>
</dbReference>
<evidence type="ECO:0000259" key="12">
    <source>
        <dbReference type="Pfam" id="PF13090"/>
    </source>
</evidence>
<dbReference type="Gene3D" id="3.30.1840.10">
    <property type="entry name" value="Polyphosphate kinase middle domain"/>
    <property type="match status" value="1"/>
</dbReference>
<dbReference type="PIRSF" id="PIRSF015589">
    <property type="entry name" value="PP_kinase"/>
    <property type="match status" value="1"/>
</dbReference>
<evidence type="ECO:0000256" key="8">
    <source>
        <dbReference type="HAMAP-Rule" id="MF_00347"/>
    </source>
</evidence>
<dbReference type="NCBIfam" id="NF003918">
    <property type="entry name" value="PRK05443.1-2"/>
    <property type="match status" value="1"/>
</dbReference>
<dbReference type="GO" id="GO:0009358">
    <property type="term" value="C:polyphosphate kinase complex"/>
    <property type="evidence" value="ECO:0007669"/>
    <property type="project" value="InterPro"/>
</dbReference>
<dbReference type="InterPro" id="IPR036832">
    <property type="entry name" value="PPK_N_dom_sf"/>
</dbReference>
<dbReference type="PATRIC" id="fig|568816.4.peg.2173"/>
<protein>
    <recommendedName>
        <fullName evidence="8 9">Polyphosphate kinase</fullName>
        <ecNumber evidence="8 9">2.7.4.1</ecNumber>
    </recommendedName>
    <alternativeName>
        <fullName evidence="8">ATP-polyphosphate phosphotransferase</fullName>
    </alternativeName>
    <alternativeName>
        <fullName evidence="8">Polyphosphoric acid kinase</fullName>
    </alternativeName>
</protein>
<dbReference type="NCBIfam" id="NF003917">
    <property type="entry name" value="PRK05443.1-1"/>
    <property type="match status" value="1"/>
</dbReference>
<comment type="catalytic activity">
    <reaction evidence="8 9">
        <text>[phosphate](n) + ATP = [phosphate](n+1) + ADP</text>
        <dbReference type="Rhea" id="RHEA:19573"/>
        <dbReference type="Rhea" id="RHEA-COMP:9859"/>
        <dbReference type="Rhea" id="RHEA-COMP:14280"/>
        <dbReference type="ChEBI" id="CHEBI:16838"/>
        <dbReference type="ChEBI" id="CHEBI:30616"/>
        <dbReference type="ChEBI" id="CHEBI:456216"/>
        <dbReference type="EC" id="2.7.4.1"/>
    </reaction>
</comment>
<dbReference type="RefSeq" id="WP_014129093.1">
    <property type="nucleotide sequence ID" value="NC_016077.1"/>
</dbReference>
<dbReference type="PANTHER" id="PTHR30218">
    <property type="entry name" value="POLYPHOSPHATE KINASE"/>
    <property type="match status" value="1"/>
</dbReference>
<dbReference type="GO" id="GO:0046872">
    <property type="term" value="F:metal ion binding"/>
    <property type="evidence" value="ECO:0007669"/>
    <property type="project" value="UniProtKB-KW"/>
</dbReference>
<keyword evidence="1 8" id="KW-0597">Phosphoprotein</keyword>
<evidence type="ECO:0000259" key="13">
    <source>
        <dbReference type="Pfam" id="PF17941"/>
    </source>
</evidence>
<dbReference type="InterPro" id="IPR003414">
    <property type="entry name" value="PP_kinase"/>
</dbReference>
<dbReference type="NCBIfam" id="NF003920">
    <property type="entry name" value="PRK05443.2-1"/>
    <property type="match status" value="1"/>
</dbReference>
<evidence type="ECO:0000256" key="4">
    <source>
        <dbReference type="ARBA" id="ARBA00022741"/>
    </source>
</evidence>
<dbReference type="SUPFAM" id="SSF143724">
    <property type="entry name" value="PHP14-like"/>
    <property type="match status" value="1"/>
</dbReference>
<feature type="binding site" evidence="8">
    <location>
        <position position="47"/>
    </location>
    <ligand>
        <name>ATP</name>
        <dbReference type="ChEBI" id="CHEBI:30616"/>
    </ligand>
</feature>
<dbReference type="Gene3D" id="1.20.58.310">
    <property type="entry name" value="Polyphosphate kinase N-terminal domain"/>
    <property type="match status" value="1"/>
</dbReference>
<accession>G4Q6E8</accession>
<dbReference type="KEGG" id="ain:Acin_2243"/>
<keyword evidence="5 8" id="KW-0418">Kinase</keyword>
<dbReference type="SUPFAM" id="SSF140356">
    <property type="entry name" value="PPK N-terminal domain-like"/>
    <property type="match status" value="1"/>
</dbReference>
<feature type="binding site" evidence="8">
    <location>
        <position position="401"/>
    </location>
    <ligand>
        <name>Mg(2+)</name>
        <dbReference type="ChEBI" id="CHEBI:18420"/>
    </ligand>
</feature>
<dbReference type="Pfam" id="PF13090">
    <property type="entry name" value="PP_kinase_C"/>
    <property type="match status" value="1"/>
</dbReference>
<keyword evidence="3 8" id="KW-0479">Metal-binding</keyword>
<dbReference type="InterPro" id="IPR041108">
    <property type="entry name" value="PP_kinase_C_1"/>
</dbReference>
<dbReference type="InterPro" id="IPR024953">
    <property type="entry name" value="PP_kinase_middle"/>
</dbReference>
<feature type="domain" description="Polyphosphate kinase C-terminal" evidence="12">
    <location>
        <begin position="499"/>
        <end position="670"/>
    </location>
</feature>
<dbReference type="NCBIfam" id="NF003921">
    <property type="entry name" value="PRK05443.2-2"/>
    <property type="match status" value="1"/>
</dbReference>
<sequence>MDLKKPEYYINRELSWLKFNLRVLREAGVRTLPLLERLRFVAISASNLDEFFMVRVAGLVGREESGIERPDIAGLSTREQLTAIAAAAHSEMKLKYRYFFALVKELEKYAISFSRVEDLSGKARESLERYYKEMVFPVLTPMAIDASRPFPFLANKSLNIALELRDAKDIRKIAFIQVPSVLPRVIPVKGAGDEKSFVFLEDLIMAHCGELFKGLSVLDAVPFRITRDSDLEVDEDETHDLMKEIERSLKKRKRGSAVRLEINPEKGSFLQDFLKQELDLVDEEIYEVRGPLDLTFLFGFISQKGMESLCFKPYTPQVPAELTPDLSLFDQIRDHDILLHHPYESFDPVVNLIRDAAEDPKVLAIKQTLYRVSGNSPIVAALAKAAENGKQVTALVELKARFDEENNIVWARRLERAGCHVIYGLVGLKTHSKITLIVRKEETGIKRYVHLGTGNYNDKTAKLYTDFGLLTANDEFGQDASAFFNVLSGYSEPPTFHKLIMAPLGLRERMTELIDREIAHAKAGKEAYLIAKMNSLIDQPMIEKYYEASQAGVKVDLIVRGICGLRPGIKGLSENITVRSIIGRFLEHHRAYYFWNDGQEELYLSSADMMHRNLSERVELMFPVERHAHIERIKAFLDLCLKDNVGAHMELSNGNYRRVYAHGREKVSVQERMMAWSMAHAPKKKLPLSQRLKPVYHKES</sequence>
<dbReference type="InterPro" id="IPR036830">
    <property type="entry name" value="PP_kinase_middle_dom_sf"/>
</dbReference>
<feature type="binding site" evidence="8">
    <location>
        <position position="371"/>
    </location>
    <ligand>
        <name>Mg(2+)</name>
        <dbReference type="ChEBI" id="CHEBI:18420"/>
    </ligand>
</feature>
<dbReference type="STRING" id="568816.Acin_2243"/>
<dbReference type="Gene3D" id="3.30.870.10">
    <property type="entry name" value="Endonuclease Chain A"/>
    <property type="match status" value="2"/>
</dbReference>
<dbReference type="EC" id="2.7.4.1" evidence="8 9"/>
<evidence type="ECO:0000313" key="15">
    <source>
        <dbReference type="Proteomes" id="UP000007093"/>
    </source>
</evidence>
<comment type="similarity">
    <text evidence="8 9">Belongs to the polyphosphate kinase 1 (PPK1) family.</text>
</comment>
<feature type="binding site" evidence="8">
    <location>
        <position position="560"/>
    </location>
    <ligand>
        <name>ATP</name>
        <dbReference type="ChEBI" id="CHEBI:30616"/>
    </ligand>
</feature>
<evidence type="ECO:0000313" key="14">
    <source>
        <dbReference type="EMBL" id="AEQ23438.1"/>
    </source>
</evidence>
<evidence type="ECO:0000256" key="6">
    <source>
        <dbReference type="ARBA" id="ARBA00022840"/>
    </source>
</evidence>
<comment type="PTM">
    <text evidence="8 9">An intermediate of this reaction is the autophosphorylated ppk in which a phosphate is covalently linked to a histidine residue through a N-P bond.</text>
</comment>
<feature type="domain" description="Polyphosphate kinase middle" evidence="10">
    <location>
        <begin position="124"/>
        <end position="300"/>
    </location>
</feature>
<dbReference type="HOGENOM" id="CLU_009678_5_0_9"/>